<dbReference type="EMBL" id="JAUSVR010000006">
    <property type="protein sequence ID" value="MDQ0511451.1"/>
    <property type="molecule type" value="Genomic_DNA"/>
</dbReference>
<dbReference type="SUPFAM" id="SSF56322">
    <property type="entry name" value="ADC synthase"/>
    <property type="match status" value="1"/>
</dbReference>
<feature type="region of interest" description="Disordered" evidence="6">
    <location>
        <begin position="1"/>
        <end position="25"/>
    </location>
</feature>
<feature type="compositionally biased region" description="Basic and acidic residues" evidence="6">
    <location>
        <begin position="12"/>
        <end position="25"/>
    </location>
</feature>
<dbReference type="Pfam" id="PF00425">
    <property type="entry name" value="Chorismate_bind"/>
    <property type="match status" value="1"/>
</dbReference>
<evidence type="ECO:0000313" key="8">
    <source>
        <dbReference type="EMBL" id="MDQ0511451.1"/>
    </source>
</evidence>
<dbReference type="GO" id="GO:0008909">
    <property type="term" value="F:isochorismate synthase activity"/>
    <property type="evidence" value="ECO:0007669"/>
    <property type="project" value="UniProtKB-EC"/>
</dbReference>
<feature type="domain" description="Chorismate-utilising enzyme C-terminal" evidence="7">
    <location>
        <begin position="176"/>
        <end position="445"/>
    </location>
</feature>
<dbReference type="EC" id="5.4.4.2" evidence="3"/>
<evidence type="ECO:0000256" key="6">
    <source>
        <dbReference type="SAM" id="MobiDB-lite"/>
    </source>
</evidence>
<reference evidence="8 9" key="1">
    <citation type="submission" date="2023-07" db="EMBL/GenBank/DDBJ databases">
        <title>Genomic Encyclopedia of Type Strains, Phase IV (KMG-IV): sequencing the most valuable type-strain genomes for metagenomic binning, comparative biology and taxonomic classification.</title>
        <authorList>
            <person name="Goeker M."/>
        </authorList>
    </citation>
    <scope>NUCLEOTIDE SEQUENCE [LARGE SCALE GENOMIC DNA]</scope>
    <source>
        <strain evidence="8 9">DSM 15561</strain>
    </source>
</reference>
<dbReference type="InterPro" id="IPR004561">
    <property type="entry name" value="IsoChor_synthase"/>
</dbReference>
<name>A0ABU0LRZ2_9HYPH</name>
<sequence>MSVVAGGGARMPEAEGRAAEERAEERAGFAPGVPFALLPFALVSSGETLVGKGCLGLVAEGGEPLGARVRAHLAASAAAQGAAPASPVSGISASGISAPGISAPGISAPSAAGPDMVVGALPYERGAPAHLFQPAELSRSAGRACFAAAFPPPALVRPEPLSPACMRIAAEPPLAAYRAAVAEALARMQASEGAPVGEALRKIVLSRSLRLSSDRPIDASALLRALARDAGVTAFCVPLPPAGPPLAPQMPARALVGATPELLVARQGRAVTSHPLAGSARRWREASADRAAAQALLASDKDRREHGEVVTAILDQLAPHCVALGTPEGTGLTATASMWHLGTRICGRLRRPDLSAIDLAMLLHPTPAVCGTPRAAAARAIAELEGYDRGFYSGAVGWCDGAGDGAWHVALRCAEVAGREARLYAGAGIVPGSDPVSEGEETSAKFAAMLQALGIDEDGRPLTEDGA</sequence>
<dbReference type="Gene3D" id="3.60.120.10">
    <property type="entry name" value="Anthranilate synthase"/>
    <property type="match status" value="1"/>
</dbReference>
<protein>
    <recommendedName>
        <fullName evidence="3">isochorismate synthase</fullName>
        <ecNumber evidence="3">5.4.4.2</ecNumber>
    </recommendedName>
    <alternativeName>
        <fullName evidence="5">Isochorismate mutase</fullName>
    </alternativeName>
</protein>
<dbReference type="NCBIfam" id="TIGR00543">
    <property type="entry name" value="isochor_syn"/>
    <property type="match status" value="1"/>
</dbReference>
<dbReference type="InterPro" id="IPR005801">
    <property type="entry name" value="ADC_synthase"/>
</dbReference>
<organism evidence="8 9">
    <name type="scientific">Ancylobacter amanitiformis</name>
    <dbReference type="NCBI Taxonomy" id="217069"/>
    <lineage>
        <taxon>Bacteria</taxon>
        <taxon>Pseudomonadati</taxon>
        <taxon>Pseudomonadota</taxon>
        <taxon>Alphaproteobacteria</taxon>
        <taxon>Hyphomicrobiales</taxon>
        <taxon>Xanthobacteraceae</taxon>
        <taxon>Ancylobacter</taxon>
    </lineage>
</organism>
<comment type="catalytic activity">
    <reaction evidence="1">
        <text>chorismate = isochorismate</text>
        <dbReference type="Rhea" id="RHEA:18985"/>
        <dbReference type="ChEBI" id="CHEBI:29748"/>
        <dbReference type="ChEBI" id="CHEBI:29780"/>
        <dbReference type="EC" id="5.4.4.2"/>
    </reaction>
</comment>
<evidence type="ECO:0000256" key="2">
    <source>
        <dbReference type="ARBA" id="ARBA00005297"/>
    </source>
</evidence>
<evidence type="ECO:0000313" key="9">
    <source>
        <dbReference type="Proteomes" id="UP001235094"/>
    </source>
</evidence>
<dbReference type="PANTHER" id="PTHR42839:SF2">
    <property type="entry name" value="ISOCHORISMATE SYNTHASE ENTC"/>
    <property type="match status" value="1"/>
</dbReference>
<accession>A0ABU0LRZ2</accession>
<evidence type="ECO:0000259" key="7">
    <source>
        <dbReference type="Pfam" id="PF00425"/>
    </source>
</evidence>
<proteinExistence type="inferred from homology"/>
<comment type="caution">
    <text evidence="8">The sequence shown here is derived from an EMBL/GenBank/DDBJ whole genome shotgun (WGS) entry which is preliminary data.</text>
</comment>
<evidence type="ECO:0000256" key="3">
    <source>
        <dbReference type="ARBA" id="ARBA00012824"/>
    </source>
</evidence>
<comment type="similarity">
    <text evidence="2">Belongs to the isochorismate synthase family.</text>
</comment>
<gene>
    <name evidence="8" type="ORF">QOZ99_002348</name>
</gene>
<dbReference type="PANTHER" id="PTHR42839">
    <property type="entry name" value="ISOCHORISMATE SYNTHASE ENTC"/>
    <property type="match status" value="1"/>
</dbReference>
<evidence type="ECO:0000256" key="1">
    <source>
        <dbReference type="ARBA" id="ARBA00000799"/>
    </source>
</evidence>
<evidence type="ECO:0000256" key="4">
    <source>
        <dbReference type="ARBA" id="ARBA00023235"/>
    </source>
</evidence>
<keyword evidence="9" id="KW-1185">Reference proteome</keyword>
<dbReference type="Proteomes" id="UP001235094">
    <property type="component" value="Unassembled WGS sequence"/>
</dbReference>
<keyword evidence="4 8" id="KW-0413">Isomerase</keyword>
<dbReference type="InterPro" id="IPR015890">
    <property type="entry name" value="Chorismate_C"/>
</dbReference>
<evidence type="ECO:0000256" key="5">
    <source>
        <dbReference type="ARBA" id="ARBA00041564"/>
    </source>
</evidence>